<dbReference type="EMBL" id="JBHTIL010000006">
    <property type="protein sequence ID" value="MFD0927649.1"/>
    <property type="molecule type" value="Genomic_DNA"/>
</dbReference>
<keyword evidence="1" id="KW-0472">Membrane</keyword>
<accession>A0ABW3GBG6</accession>
<keyword evidence="1" id="KW-0812">Transmembrane</keyword>
<reference evidence="3" key="1">
    <citation type="journal article" date="2019" name="Int. J. Syst. Evol. Microbiol.">
        <title>The Global Catalogue of Microorganisms (GCM) 10K type strain sequencing project: providing services to taxonomists for standard genome sequencing and annotation.</title>
        <authorList>
            <consortium name="The Broad Institute Genomics Platform"/>
            <consortium name="The Broad Institute Genome Sequencing Center for Infectious Disease"/>
            <person name="Wu L."/>
            <person name="Ma J."/>
        </authorList>
    </citation>
    <scope>NUCLEOTIDE SEQUENCE [LARGE SCALE GENOMIC DNA]</scope>
    <source>
        <strain evidence="3">CCUG 50873</strain>
    </source>
</reference>
<evidence type="ECO:0000313" key="2">
    <source>
        <dbReference type="EMBL" id="MFD0927649.1"/>
    </source>
</evidence>
<gene>
    <name evidence="2" type="ORF">ACFQ04_18050</name>
</gene>
<evidence type="ECO:0008006" key="4">
    <source>
        <dbReference type="Google" id="ProtNLM"/>
    </source>
</evidence>
<dbReference type="RefSeq" id="WP_343996187.1">
    <property type="nucleotide sequence ID" value="NZ_BAAAMO010000001.1"/>
</dbReference>
<organism evidence="2 3">
    <name type="scientific">Williamsia deligens</name>
    <dbReference type="NCBI Taxonomy" id="321325"/>
    <lineage>
        <taxon>Bacteria</taxon>
        <taxon>Bacillati</taxon>
        <taxon>Actinomycetota</taxon>
        <taxon>Actinomycetes</taxon>
        <taxon>Mycobacteriales</taxon>
        <taxon>Nocardiaceae</taxon>
        <taxon>Williamsia</taxon>
    </lineage>
</organism>
<proteinExistence type="predicted"/>
<protein>
    <recommendedName>
        <fullName evidence="4">MFS transporter</fullName>
    </recommendedName>
</protein>
<dbReference type="Proteomes" id="UP001597068">
    <property type="component" value="Unassembled WGS sequence"/>
</dbReference>
<keyword evidence="1" id="KW-1133">Transmembrane helix</keyword>
<sequence>MRTAFADGMNTLFLVSAAVAAVGGVCALLLVRTRDFVAAHAPETPVRATEPVETA</sequence>
<evidence type="ECO:0000313" key="3">
    <source>
        <dbReference type="Proteomes" id="UP001597068"/>
    </source>
</evidence>
<feature type="transmembrane region" description="Helical" evidence="1">
    <location>
        <begin position="12"/>
        <end position="31"/>
    </location>
</feature>
<keyword evidence="3" id="KW-1185">Reference proteome</keyword>
<evidence type="ECO:0000256" key="1">
    <source>
        <dbReference type="SAM" id="Phobius"/>
    </source>
</evidence>
<comment type="caution">
    <text evidence="2">The sequence shown here is derived from an EMBL/GenBank/DDBJ whole genome shotgun (WGS) entry which is preliminary data.</text>
</comment>
<name>A0ABW3GBG6_9NOCA</name>